<reference evidence="1" key="1">
    <citation type="submission" date="2024-07" db="EMBL/GenBank/DDBJ databases">
        <authorList>
            <person name="Yu S.T."/>
        </authorList>
    </citation>
    <scope>NUCLEOTIDE SEQUENCE</scope>
    <source>
        <strain evidence="1">R44</strain>
    </source>
</reference>
<dbReference type="RefSeq" id="WP_369147067.1">
    <property type="nucleotide sequence ID" value="NZ_CP163444.1"/>
</dbReference>
<sequence length="117" mass="12564">MKYTDRHGDTWEELTSQSGVAELECTESDTAGFAGTVLPKLEVETDWGPLTPVPEPSECAARADEDKAAGPTVSDVMSRASVFQAAHAMVSGLKWGDDDAPSIYDVLQVAKWMGESE</sequence>
<dbReference type="AlphaFoldDB" id="A0AB39T4Z6"/>
<name>A0AB39T4Z6_9ACTN</name>
<protein>
    <submittedName>
        <fullName evidence="1">Uncharacterized protein</fullName>
    </submittedName>
</protein>
<organism evidence="1">
    <name type="scientific">Streptomyces sp. R44</name>
    <dbReference type="NCBI Taxonomy" id="3238633"/>
    <lineage>
        <taxon>Bacteria</taxon>
        <taxon>Bacillati</taxon>
        <taxon>Actinomycetota</taxon>
        <taxon>Actinomycetes</taxon>
        <taxon>Kitasatosporales</taxon>
        <taxon>Streptomycetaceae</taxon>
        <taxon>Streptomyces</taxon>
    </lineage>
</organism>
<proteinExistence type="predicted"/>
<accession>A0AB39T4Z6</accession>
<evidence type="ECO:0000313" key="1">
    <source>
        <dbReference type="EMBL" id="XDQ74545.1"/>
    </source>
</evidence>
<dbReference type="EMBL" id="CP163444">
    <property type="protein sequence ID" value="XDQ74545.1"/>
    <property type="molecule type" value="Genomic_DNA"/>
</dbReference>
<gene>
    <name evidence="1" type="ORF">AB5J54_30280</name>
</gene>